<keyword evidence="3" id="KW-1185">Reference proteome</keyword>
<dbReference type="Proteomes" id="UP000280834">
    <property type="component" value="Unassembled WGS sequence"/>
</dbReference>
<evidence type="ECO:0000256" key="1">
    <source>
        <dbReference type="SAM" id="MobiDB-lite"/>
    </source>
</evidence>
<reference evidence="2 3" key="2">
    <citation type="submission" date="2018-11" db="EMBL/GenBank/DDBJ databases">
        <authorList>
            <consortium name="Pathogen Informatics"/>
        </authorList>
    </citation>
    <scope>NUCLEOTIDE SEQUENCE [LARGE SCALE GENOMIC DNA]</scope>
</reference>
<evidence type="ECO:0000313" key="4">
    <source>
        <dbReference type="WBParaSite" id="BTMF_0000162601-mRNA-1"/>
    </source>
</evidence>
<evidence type="ECO:0000313" key="3">
    <source>
        <dbReference type="Proteomes" id="UP000280834"/>
    </source>
</evidence>
<proteinExistence type="predicted"/>
<accession>A0A0R3Q5N1</accession>
<feature type="compositionally biased region" description="Gly residues" evidence="1">
    <location>
        <begin position="1"/>
        <end position="19"/>
    </location>
</feature>
<dbReference type="EMBL" id="UZAG01000633">
    <property type="protein sequence ID" value="VDO09083.1"/>
    <property type="molecule type" value="Genomic_DNA"/>
</dbReference>
<organism evidence="4">
    <name type="scientific">Brugia timori</name>
    <dbReference type="NCBI Taxonomy" id="42155"/>
    <lineage>
        <taxon>Eukaryota</taxon>
        <taxon>Metazoa</taxon>
        <taxon>Ecdysozoa</taxon>
        <taxon>Nematoda</taxon>
        <taxon>Chromadorea</taxon>
        <taxon>Rhabditida</taxon>
        <taxon>Spirurina</taxon>
        <taxon>Spiruromorpha</taxon>
        <taxon>Filarioidea</taxon>
        <taxon>Onchocercidae</taxon>
        <taxon>Brugia</taxon>
    </lineage>
</organism>
<evidence type="ECO:0000313" key="2">
    <source>
        <dbReference type="EMBL" id="VDO09083.1"/>
    </source>
</evidence>
<protein>
    <submittedName>
        <fullName evidence="2 4">Uncharacterized protein</fullName>
    </submittedName>
</protein>
<sequence length="67" mass="7235">MKLGDSGGDTVGKGDGGVGNDDDGSALTGHYSVKRWQRRKKNRVHWADPSFSSFSLPLVPPFTPFLS</sequence>
<feature type="region of interest" description="Disordered" evidence="1">
    <location>
        <begin position="1"/>
        <end position="32"/>
    </location>
</feature>
<name>A0A0R3Q5N1_9BILA</name>
<gene>
    <name evidence="2" type="ORF">BTMF_LOCUS963</name>
</gene>
<dbReference type="AlphaFoldDB" id="A0A0R3Q5N1"/>
<reference evidence="4" key="1">
    <citation type="submission" date="2017-02" db="UniProtKB">
        <authorList>
            <consortium name="WormBaseParasite"/>
        </authorList>
    </citation>
    <scope>IDENTIFICATION</scope>
</reference>
<dbReference type="WBParaSite" id="BTMF_0000162601-mRNA-1">
    <property type="protein sequence ID" value="BTMF_0000162601-mRNA-1"/>
    <property type="gene ID" value="BTMF_0000162601"/>
</dbReference>